<accession>A0ABD1KIW7</accession>
<evidence type="ECO:0008006" key="4">
    <source>
        <dbReference type="Google" id="ProtNLM"/>
    </source>
</evidence>
<evidence type="ECO:0000256" key="1">
    <source>
        <dbReference type="SAM" id="MobiDB-lite"/>
    </source>
</evidence>
<evidence type="ECO:0000313" key="2">
    <source>
        <dbReference type="EMBL" id="KAL2099065.1"/>
    </source>
</evidence>
<gene>
    <name evidence="2" type="ORF">ACEWY4_005545</name>
</gene>
<dbReference type="AlphaFoldDB" id="A0ABD1KIW7"/>
<feature type="compositionally biased region" description="Basic residues" evidence="1">
    <location>
        <begin position="232"/>
        <end position="246"/>
    </location>
</feature>
<feature type="compositionally biased region" description="Acidic residues" evidence="1">
    <location>
        <begin position="56"/>
        <end position="66"/>
    </location>
</feature>
<feature type="compositionally biased region" description="Acidic residues" evidence="1">
    <location>
        <begin position="8"/>
        <end position="17"/>
    </location>
</feature>
<comment type="caution">
    <text evidence="2">The sequence shown here is derived from an EMBL/GenBank/DDBJ whole genome shotgun (WGS) entry which is preliminary data.</text>
</comment>
<dbReference type="Proteomes" id="UP001591681">
    <property type="component" value="Unassembled WGS sequence"/>
</dbReference>
<feature type="compositionally biased region" description="Low complexity" evidence="1">
    <location>
        <begin position="87"/>
        <end position="100"/>
    </location>
</feature>
<sequence length="306" mass="34783">MNRKEEYDSYEIEEPSDEERAGSSSEDELDILLNGTPDQKKKLLREYLTGESESSSGDEFEKEMEAELTTTMKSIEGNWAAPLGQAGMSSGTSGGSNPSGAQAPQMYDSIYFDSDSDSDQEEGKAGSSKSQRKKQRAIPTNDELLYDPDEDDRDQAWVDAKRRRYRRYQTAFGSSRGQSQALPSSDAVLNCPSCMITLCMDCQRHEKYRTQYRAMFVMNCTVNKEEVLRYKAPQKKQKRHRKKRRHEQSDTEPEVVTQPGTTDSRLGGMDEDEVYHPVLCTECSTEVAVYDKDEVYHFFNILASHS</sequence>
<protein>
    <recommendedName>
        <fullName evidence="4">E2F-associated phosphoprotein</fullName>
    </recommendedName>
</protein>
<feature type="region of interest" description="Disordered" evidence="1">
    <location>
        <begin position="1"/>
        <end position="149"/>
    </location>
</feature>
<organism evidence="2 3">
    <name type="scientific">Coilia grayii</name>
    <name type="common">Gray's grenadier anchovy</name>
    <dbReference type="NCBI Taxonomy" id="363190"/>
    <lineage>
        <taxon>Eukaryota</taxon>
        <taxon>Metazoa</taxon>
        <taxon>Chordata</taxon>
        <taxon>Craniata</taxon>
        <taxon>Vertebrata</taxon>
        <taxon>Euteleostomi</taxon>
        <taxon>Actinopterygii</taxon>
        <taxon>Neopterygii</taxon>
        <taxon>Teleostei</taxon>
        <taxon>Clupei</taxon>
        <taxon>Clupeiformes</taxon>
        <taxon>Clupeoidei</taxon>
        <taxon>Engraulidae</taxon>
        <taxon>Coilinae</taxon>
        <taxon>Coilia</taxon>
    </lineage>
</organism>
<proteinExistence type="predicted"/>
<dbReference type="InterPro" id="IPR019370">
    <property type="entry name" value="E2F-assoc_phosphoprotein"/>
</dbReference>
<dbReference type="PANTHER" id="PTHR15967:SF0">
    <property type="entry name" value="E2F-ASSOCIATED PHOSPHOPROTEIN"/>
    <property type="match status" value="1"/>
</dbReference>
<reference evidence="2 3" key="1">
    <citation type="submission" date="2024-09" db="EMBL/GenBank/DDBJ databases">
        <title>A chromosome-level genome assembly of Gray's grenadier anchovy, Coilia grayii.</title>
        <authorList>
            <person name="Fu Z."/>
        </authorList>
    </citation>
    <scope>NUCLEOTIDE SEQUENCE [LARGE SCALE GENOMIC DNA]</scope>
    <source>
        <strain evidence="2">G4</strain>
        <tissue evidence="2">Muscle</tissue>
    </source>
</reference>
<dbReference type="PANTHER" id="PTHR15967">
    <property type="entry name" value="E2F-ASSOCIATED PHOSPHOPROTEIN"/>
    <property type="match status" value="1"/>
</dbReference>
<dbReference type="Pfam" id="PF10238">
    <property type="entry name" value="Eapp_C"/>
    <property type="match status" value="1"/>
</dbReference>
<feature type="region of interest" description="Disordered" evidence="1">
    <location>
        <begin position="231"/>
        <end position="268"/>
    </location>
</feature>
<evidence type="ECO:0000313" key="3">
    <source>
        <dbReference type="Proteomes" id="UP001591681"/>
    </source>
</evidence>
<dbReference type="EMBL" id="JBHFQA010000005">
    <property type="protein sequence ID" value="KAL2099065.1"/>
    <property type="molecule type" value="Genomic_DNA"/>
</dbReference>
<keyword evidence="3" id="KW-1185">Reference proteome</keyword>
<name>A0ABD1KIW7_9TELE</name>